<proteinExistence type="inferred from homology"/>
<keyword evidence="12" id="KW-1185">Reference proteome</keyword>
<dbReference type="Proteomes" id="UP000887565">
    <property type="component" value="Unplaced"/>
</dbReference>
<keyword evidence="10" id="KW-0407">Ion channel</keyword>
<name>A0A915I8P6_ROMCU</name>
<feature type="transmembrane region" description="Helical" evidence="11">
    <location>
        <begin position="476"/>
        <end position="496"/>
    </location>
</feature>
<dbReference type="Pfam" id="PF03189">
    <property type="entry name" value="Otopetrin"/>
    <property type="match status" value="1"/>
</dbReference>
<dbReference type="PANTHER" id="PTHR21522:SF32">
    <property type="entry name" value="OTOPETRIN-2"/>
    <property type="match status" value="1"/>
</dbReference>
<keyword evidence="8" id="KW-0406">Ion transport</keyword>
<evidence type="ECO:0000256" key="3">
    <source>
        <dbReference type="ARBA" id="ARBA00022448"/>
    </source>
</evidence>
<keyword evidence="6" id="KW-0375">Hydrogen ion transport</keyword>
<dbReference type="WBParaSite" id="nRc.2.0.1.t10237-RA">
    <property type="protein sequence ID" value="nRc.2.0.1.t10237-RA"/>
    <property type="gene ID" value="nRc.2.0.1.g10237"/>
</dbReference>
<keyword evidence="4" id="KW-1003">Cell membrane</keyword>
<evidence type="ECO:0000256" key="2">
    <source>
        <dbReference type="ARBA" id="ARBA00006513"/>
    </source>
</evidence>
<evidence type="ECO:0000313" key="12">
    <source>
        <dbReference type="Proteomes" id="UP000887565"/>
    </source>
</evidence>
<protein>
    <submittedName>
        <fullName evidence="13">Uncharacterized protein</fullName>
    </submittedName>
</protein>
<keyword evidence="3" id="KW-0813">Transport</keyword>
<organism evidence="12 13">
    <name type="scientific">Romanomermis culicivorax</name>
    <name type="common">Nematode worm</name>
    <dbReference type="NCBI Taxonomy" id="13658"/>
    <lineage>
        <taxon>Eukaryota</taxon>
        <taxon>Metazoa</taxon>
        <taxon>Ecdysozoa</taxon>
        <taxon>Nematoda</taxon>
        <taxon>Enoplea</taxon>
        <taxon>Dorylaimia</taxon>
        <taxon>Mermithida</taxon>
        <taxon>Mermithoidea</taxon>
        <taxon>Mermithidae</taxon>
        <taxon>Romanomermis</taxon>
    </lineage>
</organism>
<feature type="transmembrane region" description="Helical" evidence="11">
    <location>
        <begin position="62"/>
        <end position="82"/>
    </location>
</feature>
<comment type="subcellular location">
    <subcellularLocation>
        <location evidence="1">Cell membrane</location>
        <topology evidence="1">Multi-pass membrane protein</topology>
    </subcellularLocation>
</comment>
<accession>A0A915I8P6</accession>
<feature type="transmembrane region" description="Helical" evidence="11">
    <location>
        <begin position="427"/>
        <end position="448"/>
    </location>
</feature>
<keyword evidence="9 11" id="KW-0472">Membrane</keyword>
<reference evidence="13" key="1">
    <citation type="submission" date="2022-11" db="UniProtKB">
        <authorList>
            <consortium name="WormBaseParasite"/>
        </authorList>
    </citation>
    <scope>IDENTIFICATION</scope>
</reference>
<sequence length="668" mass="75866">MHSHLPVFCQIAQGWFHSRFHCLEQTPCCQCLAVHAPLLAIEPMVINTAALMFNHKAMATKINMILTVTILTMAMTATTATITTTITVANPAPLCWISITNVTIDSPLILYRSFRLEEFNGCVTLQKKLSQFFYIYLYGVGLLFFAYCYSFLMQTNDWWSKFREFLCKWHCCCHRILRNQQSLPSPADDLQQNHLSVDQTAALVGRRNTLPMTCDSSRASQMFNASDLALTVNKYSPDNSKYPFLSAKRKVTHSAKNAGSFYLRLGAMIFGIVAMIDRSLQLFQAVDTGRVPHCYSISNVCEDVIAMMFIFVQLYFIFQNSKMTIHRFKEAGRFGTMHLIATNLCMWIRAVVVEEYHIIQEIRETLHHSNDEIYNATHVNVKSSSNSAISVSHAALNIIGGSSVYEDYSHCEYGDKELDHIIHYTKAFTTTCIIEYALICAGVSFIMWRNIGHTVRLRSKFRKQNFQIDCSSSTKGLFVGLLFVVFTLVTMVIFFTKIRLKQNIDALFIFYISDGLLYVTSIGALVFAAWKMRYLHYGSGNDRVVLLDDILLIVALIGQLMFCLFSMLALSSFTYVAILMVVVSLLRMIEVLIQTMFIFVAQRLIALTPSAQIRKPGSFIRAFPDGAERNRSSTAWNVQPENPLSVTKHKVHLQLPFPTERNGMQSTE</sequence>
<feature type="transmembrane region" description="Helical" evidence="11">
    <location>
        <begin position="296"/>
        <end position="318"/>
    </location>
</feature>
<dbReference type="AlphaFoldDB" id="A0A915I8P6"/>
<evidence type="ECO:0000256" key="1">
    <source>
        <dbReference type="ARBA" id="ARBA00004651"/>
    </source>
</evidence>
<feature type="transmembrane region" description="Helical" evidence="11">
    <location>
        <begin position="258"/>
        <end position="276"/>
    </location>
</feature>
<feature type="transmembrane region" description="Helical" evidence="11">
    <location>
        <begin position="133"/>
        <end position="152"/>
    </location>
</feature>
<keyword evidence="5 11" id="KW-0812">Transmembrane</keyword>
<dbReference type="PANTHER" id="PTHR21522">
    <property type="entry name" value="PROTON CHANNEL OTOP"/>
    <property type="match status" value="1"/>
</dbReference>
<evidence type="ECO:0000313" key="13">
    <source>
        <dbReference type="WBParaSite" id="nRc.2.0.1.t10237-RA"/>
    </source>
</evidence>
<evidence type="ECO:0000256" key="8">
    <source>
        <dbReference type="ARBA" id="ARBA00023065"/>
    </source>
</evidence>
<feature type="transmembrane region" description="Helical" evidence="11">
    <location>
        <begin position="577"/>
        <end position="600"/>
    </location>
</feature>
<feature type="transmembrane region" description="Helical" evidence="11">
    <location>
        <begin position="508"/>
        <end position="530"/>
    </location>
</feature>
<keyword evidence="7 11" id="KW-1133">Transmembrane helix</keyword>
<evidence type="ECO:0000256" key="4">
    <source>
        <dbReference type="ARBA" id="ARBA00022475"/>
    </source>
</evidence>
<evidence type="ECO:0000256" key="10">
    <source>
        <dbReference type="ARBA" id="ARBA00023303"/>
    </source>
</evidence>
<feature type="transmembrane region" description="Helical" evidence="11">
    <location>
        <begin position="550"/>
        <end position="570"/>
    </location>
</feature>
<evidence type="ECO:0000256" key="5">
    <source>
        <dbReference type="ARBA" id="ARBA00022692"/>
    </source>
</evidence>
<evidence type="ECO:0000256" key="6">
    <source>
        <dbReference type="ARBA" id="ARBA00022781"/>
    </source>
</evidence>
<evidence type="ECO:0000256" key="11">
    <source>
        <dbReference type="SAM" id="Phobius"/>
    </source>
</evidence>
<dbReference type="InterPro" id="IPR004878">
    <property type="entry name" value="Otopetrin"/>
</dbReference>
<dbReference type="GO" id="GO:0005886">
    <property type="term" value="C:plasma membrane"/>
    <property type="evidence" value="ECO:0007669"/>
    <property type="project" value="UniProtKB-SubCell"/>
</dbReference>
<evidence type="ECO:0000256" key="9">
    <source>
        <dbReference type="ARBA" id="ARBA00023136"/>
    </source>
</evidence>
<dbReference type="GO" id="GO:0015252">
    <property type="term" value="F:proton channel activity"/>
    <property type="evidence" value="ECO:0007669"/>
    <property type="project" value="InterPro"/>
</dbReference>
<comment type="similarity">
    <text evidence="2">Belongs to the otopetrin family.</text>
</comment>
<evidence type="ECO:0000256" key="7">
    <source>
        <dbReference type="ARBA" id="ARBA00022989"/>
    </source>
</evidence>